<sequence length="48" mass="5568">MAIYDNAITLREKLSKMPPYPLKVICSQFFPALRRHNFLGISRSDSQL</sequence>
<dbReference type="Proteomes" id="UP000003692">
    <property type="component" value="Unassembled WGS sequence"/>
</dbReference>
<organism evidence="1 2">
    <name type="scientific">Edwardsiella tarda ATCC 23685</name>
    <dbReference type="NCBI Taxonomy" id="500638"/>
    <lineage>
        <taxon>Bacteria</taxon>
        <taxon>Pseudomonadati</taxon>
        <taxon>Pseudomonadota</taxon>
        <taxon>Gammaproteobacteria</taxon>
        <taxon>Enterobacterales</taxon>
        <taxon>Hafniaceae</taxon>
        <taxon>Edwardsiella</taxon>
    </lineage>
</organism>
<protein>
    <submittedName>
        <fullName evidence="1">Uncharacterized protein</fullName>
    </submittedName>
</protein>
<gene>
    <name evidence="1" type="ORF">EDWATA_00755</name>
</gene>
<name>D4F211_EDWTA</name>
<accession>D4F211</accession>
<dbReference type="AlphaFoldDB" id="D4F211"/>
<dbReference type="EMBL" id="ADGK01000030">
    <property type="protein sequence ID" value="EFE24124.1"/>
    <property type="molecule type" value="Genomic_DNA"/>
</dbReference>
<evidence type="ECO:0000313" key="2">
    <source>
        <dbReference type="Proteomes" id="UP000003692"/>
    </source>
</evidence>
<evidence type="ECO:0000313" key="1">
    <source>
        <dbReference type="EMBL" id="EFE24124.1"/>
    </source>
</evidence>
<reference evidence="1 2" key="1">
    <citation type="submission" date="2010-02" db="EMBL/GenBank/DDBJ databases">
        <authorList>
            <person name="Weinstock G."/>
            <person name="Sodergren E."/>
            <person name="Clifton S."/>
            <person name="Fulton L."/>
            <person name="Fulton B."/>
            <person name="Courtney L."/>
            <person name="Fronick C."/>
            <person name="Harrison M."/>
            <person name="Strong C."/>
            <person name="Farmer C."/>
            <person name="Delahaunty K."/>
            <person name="Markovic C."/>
            <person name="Hall O."/>
            <person name="Minx P."/>
            <person name="Tomlinson C."/>
            <person name="Mitreva M."/>
            <person name="Nelson J."/>
            <person name="Hou S."/>
            <person name="Wollam A."/>
            <person name="Pepin K.H."/>
            <person name="Johnson M."/>
            <person name="Bhonagiri V."/>
            <person name="Zhang X."/>
            <person name="Suruliraj S."/>
            <person name="Warren W."/>
            <person name="Chinwalla A."/>
            <person name="Mardis E.R."/>
            <person name="Wilson R.K."/>
        </authorList>
    </citation>
    <scope>NUCLEOTIDE SEQUENCE [LARGE SCALE GENOMIC DNA]</scope>
    <source>
        <strain evidence="1 2">ATCC 23685</strain>
    </source>
</reference>
<dbReference type="HOGENOM" id="CLU_3152238_0_0_6"/>
<proteinExistence type="predicted"/>
<comment type="caution">
    <text evidence="1">The sequence shown here is derived from an EMBL/GenBank/DDBJ whole genome shotgun (WGS) entry which is preliminary data.</text>
</comment>